<keyword evidence="2" id="KW-0067">ATP-binding</keyword>
<dbReference type="PANTHER" id="PTHR43384">
    <property type="entry name" value="SEPTUM SITE-DETERMINING PROTEIN MIND HOMOLOG, CHLOROPLASTIC-RELATED"/>
    <property type="match status" value="1"/>
</dbReference>
<name>A0A1H3E4X6_9RHOB</name>
<dbReference type="STRING" id="356660.SAMN05444336_10974"/>
<dbReference type="InterPro" id="IPR025669">
    <property type="entry name" value="AAA_dom"/>
</dbReference>
<accession>A0A1H3E4X6</accession>
<dbReference type="Proteomes" id="UP000199118">
    <property type="component" value="Unassembled WGS sequence"/>
</dbReference>
<organism evidence="4 5">
    <name type="scientific">Albimonas donghaensis</name>
    <dbReference type="NCBI Taxonomy" id="356660"/>
    <lineage>
        <taxon>Bacteria</taxon>
        <taxon>Pseudomonadati</taxon>
        <taxon>Pseudomonadota</taxon>
        <taxon>Alphaproteobacteria</taxon>
        <taxon>Rhodobacterales</taxon>
        <taxon>Paracoccaceae</taxon>
        <taxon>Albimonas</taxon>
    </lineage>
</organism>
<dbReference type="GO" id="GO:0016887">
    <property type="term" value="F:ATP hydrolysis activity"/>
    <property type="evidence" value="ECO:0007669"/>
    <property type="project" value="TreeGrafter"/>
</dbReference>
<evidence type="ECO:0000256" key="2">
    <source>
        <dbReference type="ARBA" id="ARBA00022840"/>
    </source>
</evidence>
<dbReference type="Pfam" id="PF13614">
    <property type="entry name" value="AAA_31"/>
    <property type="match status" value="1"/>
</dbReference>
<dbReference type="SUPFAM" id="SSF52172">
    <property type="entry name" value="CheY-like"/>
    <property type="match status" value="1"/>
</dbReference>
<dbReference type="OrthoDB" id="8281972at2"/>
<dbReference type="AlphaFoldDB" id="A0A1H3E4X6"/>
<dbReference type="GO" id="GO:0009898">
    <property type="term" value="C:cytoplasmic side of plasma membrane"/>
    <property type="evidence" value="ECO:0007669"/>
    <property type="project" value="TreeGrafter"/>
</dbReference>
<evidence type="ECO:0000313" key="5">
    <source>
        <dbReference type="Proteomes" id="UP000199118"/>
    </source>
</evidence>
<dbReference type="SUPFAM" id="SSF52540">
    <property type="entry name" value="P-loop containing nucleoside triphosphate hydrolases"/>
    <property type="match status" value="1"/>
</dbReference>
<feature type="domain" description="AAA" evidence="3">
    <location>
        <begin position="159"/>
        <end position="313"/>
    </location>
</feature>
<dbReference type="InterPro" id="IPR050625">
    <property type="entry name" value="ParA/MinD_ATPase"/>
</dbReference>
<keyword evidence="1" id="KW-0547">Nucleotide-binding</keyword>
<evidence type="ECO:0000256" key="1">
    <source>
        <dbReference type="ARBA" id="ARBA00022741"/>
    </source>
</evidence>
<evidence type="ECO:0000259" key="3">
    <source>
        <dbReference type="Pfam" id="PF13614"/>
    </source>
</evidence>
<protein>
    <submittedName>
        <fullName evidence="4">Pilus assembly protein CpaE</fullName>
    </submittedName>
</protein>
<dbReference type="InterPro" id="IPR027417">
    <property type="entry name" value="P-loop_NTPase"/>
</dbReference>
<dbReference type="GO" id="GO:0005524">
    <property type="term" value="F:ATP binding"/>
    <property type="evidence" value="ECO:0007669"/>
    <property type="project" value="UniProtKB-KW"/>
</dbReference>
<gene>
    <name evidence="4" type="ORF">SAMN05444336_10974</name>
</gene>
<evidence type="ECO:0000313" key="4">
    <source>
        <dbReference type="EMBL" id="SDX73792.1"/>
    </source>
</evidence>
<keyword evidence="5" id="KW-1185">Reference proteome</keyword>
<proteinExistence type="predicted"/>
<dbReference type="RefSeq" id="WP_092684452.1">
    <property type="nucleotide sequence ID" value="NZ_FNMZ01000009.1"/>
</dbReference>
<reference evidence="4 5" key="1">
    <citation type="submission" date="2016-10" db="EMBL/GenBank/DDBJ databases">
        <authorList>
            <person name="de Groot N.N."/>
        </authorList>
    </citation>
    <scope>NUCLEOTIDE SEQUENCE [LARGE SCALE GENOMIC DNA]</scope>
    <source>
        <strain evidence="4 5">DSM 17890</strain>
    </source>
</reference>
<dbReference type="GO" id="GO:0005829">
    <property type="term" value="C:cytosol"/>
    <property type="evidence" value="ECO:0007669"/>
    <property type="project" value="TreeGrafter"/>
</dbReference>
<dbReference type="GO" id="GO:0051782">
    <property type="term" value="P:negative regulation of cell division"/>
    <property type="evidence" value="ECO:0007669"/>
    <property type="project" value="TreeGrafter"/>
</dbReference>
<sequence length="407" mass="43235">MLKRKRDGAATAELVVVATDPSRFGGLPRELDADFGGGGWIRAEPQQVPGILEAAGGGEAAPTVLVCAGPEDMSRLDTLLALVTHCARRGAVVIVVVDEIAPVAVHRLMRAGATDFLPTPLSTGALMESISSARRGEGAPADSVESKGRDGLIYPVYGVAGGVGATTFAVNLAWEIAQESRKSGLRVCLLDLDFQYGSVATYLDMPRRDSVLDFLSDMSRADAQGFAAALEERGARLSVFTAPADALPLNIVSADGMQRLLAMAADSHDVVIVDLPTALTEWTEAALNAAQRFWAVMEIDMRSAQNMLRFLRALQAEDLPFDKLDYVMNRVPGFGDFGAKGRVKKMAETLGIEYGVLLPDGGKAVVQACDHGSPLADFASGNPLRKEIRKTARAVLEEVQASRVALA</sequence>
<dbReference type="Gene3D" id="3.40.50.2300">
    <property type="match status" value="1"/>
</dbReference>
<dbReference type="InterPro" id="IPR011006">
    <property type="entry name" value="CheY-like_superfamily"/>
</dbReference>
<dbReference type="EMBL" id="FNMZ01000009">
    <property type="protein sequence ID" value="SDX73792.1"/>
    <property type="molecule type" value="Genomic_DNA"/>
</dbReference>
<dbReference type="PANTHER" id="PTHR43384:SF6">
    <property type="entry name" value="SEPTUM SITE-DETERMINING PROTEIN MIND HOMOLOG, CHLOROPLASTIC"/>
    <property type="match status" value="1"/>
</dbReference>
<dbReference type="Gene3D" id="3.40.50.300">
    <property type="entry name" value="P-loop containing nucleotide triphosphate hydrolases"/>
    <property type="match status" value="1"/>
</dbReference>